<dbReference type="GO" id="GO:0005737">
    <property type="term" value="C:cytoplasm"/>
    <property type="evidence" value="ECO:0007669"/>
    <property type="project" value="UniProtKB-SubCell"/>
</dbReference>
<protein>
    <recommendedName>
        <fullName evidence="8">Chaperone protein HtpG</fullName>
    </recommendedName>
    <alternativeName>
        <fullName evidence="8">Heat shock protein HtpG</fullName>
    </alternativeName>
    <alternativeName>
        <fullName evidence="8">High temperature protein G</fullName>
    </alternativeName>
</protein>
<dbReference type="EMBL" id="JACNJZ010000080">
    <property type="protein sequence ID" value="MBC8317300.1"/>
    <property type="molecule type" value="Genomic_DNA"/>
</dbReference>
<dbReference type="InterPro" id="IPR037196">
    <property type="entry name" value="HSP90_C"/>
</dbReference>
<evidence type="ECO:0000256" key="7">
    <source>
        <dbReference type="ARBA" id="ARBA00023186"/>
    </source>
</evidence>
<evidence type="ECO:0000256" key="9">
    <source>
        <dbReference type="PIRSR" id="PIRSR002583-1"/>
    </source>
</evidence>
<dbReference type="InterPro" id="IPR020568">
    <property type="entry name" value="Ribosomal_Su5_D2-typ_SF"/>
</dbReference>
<evidence type="ECO:0000256" key="8">
    <source>
        <dbReference type="HAMAP-Rule" id="MF_00505"/>
    </source>
</evidence>
<name>A0A8J6TF63_9BACT</name>
<dbReference type="PRINTS" id="PR00775">
    <property type="entry name" value="HEATSHOCK90"/>
</dbReference>
<feature type="region of interest" description="C" evidence="8">
    <location>
        <begin position="542"/>
        <end position="618"/>
    </location>
</feature>
<comment type="caution">
    <text evidence="8">Lacks conserved residue(s) required for the propagation of feature annotation.</text>
</comment>
<keyword evidence="5 8" id="KW-0067">ATP-binding</keyword>
<comment type="subcellular location">
    <subcellularLocation>
        <location evidence="1 8">Cytoplasm</location>
    </subcellularLocation>
</comment>
<reference evidence="10 11" key="1">
    <citation type="submission" date="2020-08" db="EMBL/GenBank/DDBJ databases">
        <title>Bridging the membrane lipid divide: bacteria of the FCB group superphylum have the potential to synthesize archaeal ether lipids.</title>
        <authorList>
            <person name="Villanueva L."/>
            <person name="Von Meijenfeldt F.A.B."/>
            <person name="Westbye A.B."/>
            <person name="Yadav S."/>
            <person name="Hopmans E.C."/>
            <person name="Dutilh B.E."/>
            <person name="Sinninghe Damste J.S."/>
        </authorList>
    </citation>
    <scope>NUCLEOTIDE SEQUENCE [LARGE SCALE GENOMIC DNA]</scope>
    <source>
        <strain evidence="10">NIOZ-UU47</strain>
    </source>
</reference>
<dbReference type="Pfam" id="PF00183">
    <property type="entry name" value="HSP90"/>
    <property type="match status" value="1"/>
</dbReference>
<dbReference type="InterPro" id="IPR020575">
    <property type="entry name" value="Hsp90_N"/>
</dbReference>
<gene>
    <name evidence="8 10" type="primary">htpG</name>
    <name evidence="10" type="ORF">H8E41_05300</name>
</gene>
<dbReference type="PANTHER" id="PTHR11528">
    <property type="entry name" value="HEAT SHOCK PROTEIN 90 FAMILY MEMBER"/>
    <property type="match status" value="1"/>
</dbReference>
<dbReference type="NCBIfam" id="NF003555">
    <property type="entry name" value="PRK05218.1"/>
    <property type="match status" value="1"/>
</dbReference>
<dbReference type="GO" id="GO:0140662">
    <property type="term" value="F:ATP-dependent protein folding chaperone"/>
    <property type="evidence" value="ECO:0007669"/>
    <property type="project" value="InterPro"/>
</dbReference>
<dbReference type="GO" id="GO:0005524">
    <property type="term" value="F:ATP binding"/>
    <property type="evidence" value="ECO:0007669"/>
    <property type="project" value="UniProtKB-UniRule"/>
</dbReference>
<evidence type="ECO:0000256" key="3">
    <source>
        <dbReference type="ARBA" id="ARBA00022490"/>
    </source>
</evidence>
<dbReference type="GO" id="GO:0016887">
    <property type="term" value="F:ATP hydrolysis activity"/>
    <property type="evidence" value="ECO:0007669"/>
    <property type="project" value="InterPro"/>
</dbReference>
<organism evidence="10 11">
    <name type="scientific">Candidatus Desulfobia pelagia</name>
    <dbReference type="NCBI Taxonomy" id="2841692"/>
    <lineage>
        <taxon>Bacteria</taxon>
        <taxon>Pseudomonadati</taxon>
        <taxon>Thermodesulfobacteriota</taxon>
        <taxon>Desulfobulbia</taxon>
        <taxon>Desulfobulbales</taxon>
        <taxon>Desulfobulbaceae</taxon>
        <taxon>Candidatus Desulfobia</taxon>
    </lineage>
</organism>
<keyword evidence="4 8" id="KW-0547">Nucleotide-binding</keyword>
<dbReference type="SUPFAM" id="SSF110942">
    <property type="entry name" value="HSP90 C-terminal domain"/>
    <property type="match status" value="1"/>
</dbReference>
<dbReference type="Gene3D" id="3.30.565.10">
    <property type="entry name" value="Histidine kinase-like ATPase, C-terminal domain"/>
    <property type="match status" value="1"/>
</dbReference>
<dbReference type="InterPro" id="IPR001404">
    <property type="entry name" value="Hsp90_fam"/>
</dbReference>
<keyword evidence="6 8" id="KW-0346">Stress response</keyword>
<dbReference type="SUPFAM" id="SSF55874">
    <property type="entry name" value="ATPase domain of HSP90 chaperone/DNA topoisomerase II/histidine kinase"/>
    <property type="match status" value="1"/>
</dbReference>
<comment type="function">
    <text evidence="8">Molecular chaperone. Has ATPase activity.</text>
</comment>
<feature type="binding site" evidence="9">
    <location>
        <begin position="99"/>
        <end position="100"/>
    </location>
    <ligand>
        <name>ATP</name>
        <dbReference type="ChEBI" id="CHEBI:30616"/>
    </ligand>
</feature>
<comment type="caution">
    <text evidence="10">The sequence shown here is derived from an EMBL/GenBank/DDBJ whole genome shotgun (WGS) entry which is preliminary data.</text>
</comment>
<evidence type="ECO:0000313" key="10">
    <source>
        <dbReference type="EMBL" id="MBC8317300.1"/>
    </source>
</evidence>
<feature type="binding site" evidence="9">
    <location>
        <position position="37"/>
    </location>
    <ligand>
        <name>ATP</name>
        <dbReference type="ChEBI" id="CHEBI:30616"/>
    </ligand>
</feature>
<evidence type="ECO:0000256" key="2">
    <source>
        <dbReference type="ARBA" id="ARBA00008239"/>
    </source>
</evidence>
<accession>A0A8J6TF63</accession>
<comment type="subunit">
    <text evidence="8">Homodimer.</text>
</comment>
<feature type="binding site" evidence="9">
    <location>
        <position position="92"/>
    </location>
    <ligand>
        <name>ATP</name>
        <dbReference type="ChEBI" id="CHEBI:30616"/>
    </ligand>
</feature>
<dbReference type="HAMAP" id="MF_00505">
    <property type="entry name" value="HSP90"/>
    <property type="match status" value="1"/>
</dbReference>
<feature type="binding site" evidence="9">
    <location>
        <position position="79"/>
    </location>
    <ligand>
        <name>ATP</name>
        <dbReference type="ChEBI" id="CHEBI:30616"/>
    </ligand>
</feature>
<evidence type="ECO:0000313" key="11">
    <source>
        <dbReference type="Proteomes" id="UP000614424"/>
    </source>
</evidence>
<sequence length="618" mass="70046">MTTETREFQAEVKKLLDIVIHSLYTEKDIFLRELISNAADALEKFRHQQLLEDEVFDSQAALEINISVDDKEHTLTITDSGIGMTRDELEHNLGTIAHSGSKTFLTELSEGAKKDVSLIGQFGVGFYAAFMVAKSVRVLSRSYHPDSEGYEWASDGTGSYTLAPSSGLHRGTKIIIELKDDAHEYADDGAIKRIIKQYSNFVPFPIKVTGEEVNTVQAVWTRSKGDIKDEEYTEFYKFIANAFDEPMSHLHFSADAPLAIKALLFVPETNIETMGFGRMEPGVSLYCQKVLIEQHSKEILPEWLRFVKGVIDCEDLPLNISRQALQDSALVAKIKKIITTRFLKNLGDLAKNEPETYEKVWKEFGIFLKEGATSDFTHRDELSKLLRFESSASEPGQLISLADYIERMKEGQDEIYYINGPSREAIATGPYIETFKRRNLEVFYTMEPIDDFVLTHIGEFDGKKLVSADRADLKLPDLRDKEEKDSEDTKHLDKPVADSLTKWMKEVLGEKVKDVLISNRLEESPAIVVNPSGMFTSSMERVMRATSQDHMITGKNLEINTGHQLIMGLADMRLEDEDFAKNLAEQIFDNAMIQAGLMIEPRSMVERSYEIMKRALKK</sequence>
<dbReference type="Gene3D" id="3.40.50.11260">
    <property type="match status" value="1"/>
</dbReference>
<dbReference type="PIRSF" id="PIRSF002583">
    <property type="entry name" value="Hsp90"/>
    <property type="match status" value="1"/>
</dbReference>
<dbReference type="InterPro" id="IPR036890">
    <property type="entry name" value="HATPase_C_sf"/>
</dbReference>
<evidence type="ECO:0000256" key="6">
    <source>
        <dbReference type="ARBA" id="ARBA00023016"/>
    </source>
</evidence>
<dbReference type="FunFam" id="3.30.565.10:FF:000009">
    <property type="entry name" value="Molecular chaperone HtpG"/>
    <property type="match status" value="1"/>
</dbReference>
<keyword evidence="3 8" id="KW-0963">Cytoplasm</keyword>
<feature type="binding site" evidence="9">
    <location>
        <position position="172"/>
    </location>
    <ligand>
        <name>ATP</name>
        <dbReference type="ChEBI" id="CHEBI:30616"/>
    </ligand>
</feature>
<feature type="region of interest" description="A; substrate-binding" evidence="8">
    <location>
        <begin position="1"/>
        <end position="322"/>
    </location>
</feature>
<dbReference type="Gene3D" id="1.20.120.790">
    <property type="entry name" value="Heat shock protein 90, C-terminal domain"/>
    <property type="match status" value="1"/>
</dbReference>
<evidence type="ECO:0000256" key="4">
    <source>
        <dbReference type="ARBA" id="ARBA00022741"/>
    </source>
</evidence>
<evidence type="ECO:0000256" key="1">
    <source>
        <dbReference type="ARBA" id="ARBA00004496"/>
    </source>
</evidence>
<evidence type="ECO:0000256" key="5">
    <source>
        <dbReference type="ARBA" id="ARBA00022840"/>
    </source>
</evidence>
<dbReference type="Pfam" id="PF13589">
    <property type="entry name" value="HATPase_c_3"/>
    <property type="match status" value="1"/>
</dbReference>
<feature type="binding site" evidence="9">
    <location>
        <position position="33"/>
    </location>
    <ligand>
        <name>ATP</name>
        <dbReference type="ChEBI" id="CHEBI:30616"/>
    </ligand>
</feature>
<comment type="similarity">
    <text evidence="2 8">Belongs to the heat shock protein 90 family.</text>
</comment>
<dbReference type="CDD" id="cd16927">
    <property type="entry name" value="HATPase_Hsp90-like"/>
    <property type="match status" value="1"/>
</dbReference>
<proteinExistence type="inferred from homology"/>
<dbReference type="SUPFAM" id="SSF54211">
    <property type="entry name" value="Ribosomal protein S5 domain 2-like"/>
    <property type="match status" value="1"/>
</dbReference>
<dbReference type="GO" id="GO:0051082">
    <property type="term" value="F:unfolded protein binding"/>
    <property type="evidence" value="ECO:0007669"/>
    <property type="project" value="UniProtKB-UniRule"/>
</dbReference>
<dbReference type="Proteomes" id="UP000614424">
    <property type="component" value="Unassembled WGS sequence"/>
</dbReference>
<keyword evidence="7 8" id="KW-0143">Chaperone</keyword>
<feature type="binding site" evidence="9">
    <location>
        <position position="322"/>
    </location>
    <ligand>
        <name>ATP</name>
        <dbReference type="ChEBI" id="CHEBI:30616"/>
    </ligand>
</feature>
<dbReference type="Gene3D" id="3.30.230.80">
    <property type="match status" value="1"/>
</dbReference>
<feature type="binding site" evidence="9">
    <location>
        <begin position="121"/>
        <end position="126"/>
    </location>
    <ligand>
        <name>ATP</name>
        <dbReference type="ChEBI" id="CHEBI:30616"/>
    </ligand>
</feature>
<dbReference type="FunFam" id="3.40.50.11260:FF:000004">
    <property type="entry name" value="Heat shock protein 75 mitochondrial"/>
    <property type="match status" value="1"/>
</dbReference>
<dbReference type="AlphaFoldDB" id="A0A8J6TF63"/>
<feature type="binding site" evidence="9">
    <location>
        <position position="84"/>
    </location>
    <ligand>
        <name>ATP</name>
        <dbReference type="ChEBI" id="CHEBI:30616"/>
    </ligand>
</feature>
<dbReference type="FunFam" id="3.30.230.80:FF:000004">
    <property type="entry name" value="Heat shock protein 75 kDa"/>
    <property type="match status" value="1"/>
</dbReference>